<feature type="domain" description="Schizont-infected cell agglutination C-terminal" evidence="3">
    <location>
        <begin position="570"/>
        <end position="608"/>
    </location>
</feature>
<keyword evidence="2" id="KW-0472">Membrane</keyword>
<keyword evidence="2" id="KW-0812">Transmembrane</keyword>
<evidence type="ECO:0000259" key="3">
    <source>
        <dbReference type="Pfam" id="PF12879"/>
    </source>
</evidence>
<name>A0A1A8X9M6_PLAOA</name>
<gene>
    <name evidence="4" type="ORF">POVCU1_063680</name>
</gene>
<sequence length="850" mass="100623">MEKRRNNCDEIKKASRKVTYITLLPYKTPILHGVIQINNEYNKNVNDGIDYKNLCHDLHKYVNGQKKCVQEVTASQNRAFLTKEWKDIIKGLVQTYNAKNIKKICYYEGDNDTKKKKNVLNIHDVFRKFCIEKKLRFQNLGDMDFLQCNEYLSWIAEKKKELQSLDPDYKYIEEYKEYFHIHDNCNYPWLLKKTPDITCRMSTKTKAKEREGERKSLGDTSQVTPPVMKDSSTVDKKDTPPASQPSAKVDRGPVSVQTSDKGTENSPTRTTVTNDSNSSNNIVEPKIDNMLLVGFPISESHHIPKNIPDDKYLEYKSFLYHLYDDLYGQIIPHDVRQTNNIEPKNFLQKYPNYVHGEPITPITSKSNNYMPTKNLRKQRIHPVFLNNQPIVKFIPRLQQFPELIHNSQRYPSIIPPKKYYDPKYISMQTSVPFFRRINTIPKSTPDSRNNNMDIVKIQLPIPDPSLFRSPFLIFMLAFLILSTIITIFYLLSKYTTFGLLVGKKKKKNKLKRQLEIKKLPKEASHFDGVDIYSINDMQYESKTHDKNIYSHIKIQKRAINKNICSPKRKKINRKGIIDIHLELLNECKNDEWELNKDDFLEICLEQFTKEQNKTYADLENTGLIKKNILFKNPNAETTFLFHKWAKSYNPIWENFKRGNTFKLLQYHWKEEEKTYLDKIKAENNIFNENDKIPSIEIKKDIWRKWITKQATLIEQYKEEQWFKSLVEELENVSDVYKQGEIMGDIFQLNTEDLDHKENNEKLYKRNKHIYIIKVFIQILMMLIEECIKEKSPEKTELLLDNLIDNMNKEKGENIESENIYEENANHMEYNEMLEQDKPKNEDSFKHLTEV</sequence>
<proteinExistence type="predicted"/>
<evidence type="ECO:0000313" key="5">
    <source>
        <dbReference type="Proteomes" id="UP000078546"/>
    </source>
</evidence>
<evidence type="ECO:0000256" key="2">
    <source>
        <dbReference type="SAM" id="Phobius"/>
    </source>
</evidence>
<reference evidence="5" key="1">
    <citation type="submission" date="2016-05" db="EMBL/GenBank/DDBJ databases">
        <authorList>
            <person name="Naeem Raeece"/>
        </authorList>
    </citation>
    <scope>NUCLEOTIDE SEQUENCE [LARGE SCALE GENOMIC DNA]</scope>
</reference>
<feature type="region of interest" description="Disordered" evidence="1">
    <location>
        <begin position="202"/>
        <end position="282"/>
    </location>
</feature>
<organism evidence="4 5">
    <name type="scientific">Plasmodium ovale curtisi</name>
    <dbReference type="NCBI Taxonomy" id="864141"/>
    <lineage>
        <taxon>Eukaryota</taxon>
        <taxon>Sar</taxon>
        <taxon>Alveolata</taxon>
        <taxon>Apicomplexa</taxon>
        <taxon>Aconoidasida</taxon>
        <taxon>Haemosporida</taxon>
        <taxon>Plasmodiidae</taxon>
        <taxon>Plasmodium</taxon>
        <taxon>Plasmodium (Plasmodium)</taxon>
    </lineage>
</organism>
<dbReference type="EMBL" id="FLQV01002219">
    <property type="protein sequence ID" value="SBT00969.1"/>
    <property type="molecule type" value="Genomic_DNA"/>
</dbReference>
<dbReference type="Pfam" id="PF12879">
    <property type="entry name" value="SICA_C"/>
    <property type="match status" value="1"/>
</dbReference>
<feature type="transmembrane region" description="Helical" evidence="2">
    <location>
        <begin position="471"/>
        <end position="502"/>
    </location>
</feature>
<protein>
    <submittedName>
        <fullName evidence="4">STP1 protein</fullName>
    </submittedName>
</protein>
<feature type="compositionally biased region" description="Basic and acidic residues" evidence="1">
    <location>
        <begin position="206"/>
        <end position="217"/>
    </location>
</feature>
<feature type="compositionally biased region" description="Low complexity" evidence="1">
    <location>
        <begin position="268"/>
        <end position="281"/>
    </location>
</feature>
<keyword evidence="2" id="KW-1133">Transmembrane helix</keyword>
<dbReference type="AlphaFoldDB" id="A0A1A8X9M6"/>
<dbReference type="InterPro" id="IPR024288">
    <property type="entry name" value="SICA_C"/>
</dbReference>
<feature type="compositionally biased region" description="Polar residues" evidence="1">
    <location>
        <begin position="255"/>
        <end position="267"/>
    </location>
</feature>
<accession>A0A1A8X9M6</accession>
<evidence type="ECO:0000313" key="4">
    <source>
        <dbReference type="EMBL" id="SBT00969.1"/>
    </source>
</evidence>
<evidence type="ECO:0000256" key="1">
    <source>
        <dbReference type="SAM" id="MobiDB-lite"/>
    </source>
</evidence>
<dbReference type="Proteomes" id="UP000078546">
    <property type="component" value="Unassembled WGS sequence"/>
</dbReference>